<organism evidence="2 3">
    <name type="scientific">Streptomyces thermocarboxydovorans</name>
    <dbReference type="NCBI Taxonomy" id="59298"/>
    <lineage>
        <taxon>Bacteria</taxon>
        <taxon>Bacillati</taxon>
        <taxon>Actinomycetota</taxon>
        <taxon>Actinomycetes</taxon>
        <taxon>Kitasatosporales</taxon>
        <taxon>Streptomycetaceae</taxon>
        <taxon>Streptomyces</taxon>
    </lineage>
</organism>
<evidence type="ECO:0000313" key="2">
    <source>
        <dbReference type="EMBL" id="GAA0639430.1"/>
    </source>
</evidence>
<dbReference type="Proteomes" id="UP001500724">
    <property type="component" value="Unassembled WGS sequence"/>
</dbReference>
<keyword evidence="3" id="KW-1185">Reference proteome</keyword>
<evidence type="ECO:0000256" key="1">
    <source>
        <dbReference type="SAM" id="MobiDB-lite"/>
    </source>
</evidence>
<protein>
    <submittedName>
        <fullName evidence="2">Uncharacterized protein</fullName>
    </submittedName>
</protein>
<dbReference type="EMBL" id="BAAAGU010000011">
    <property type="protein sequence ID" value="GAA0639430.1"/>
    <property type="molecule type" value="Genomic_DNA"/>
</dbReference>
<gene>
    <name evidence="2" type="ORF">GCM10009535_15220</name>
</gene>
<comment type="caution">
    <text evidence="2">The sequence shown here is derived from an EMBL/GenBank/DDBJ whole genome shotgun (WGS) entry which is preliminary data.</text>
</comment>
<reference evidence="3" key="1">
    <citation type="journal article" date="2019" name="Int. J. Syst. Evol. Microbiol.">
        <title>The Global Catalogue of Microorganisms (GCM) 10K type strain sequencing project: providing services to taxonomists for standard genome sequencing and annotation.</title>
        <authorList>
            <consortium name="The Broad Institute Genomics Platform"/>
            <consortium name="The Broad Institute Genome Sequencing Center for Infectious Disease"/>
            <person name="Wu L."/>
            <person name="Ma J."/>
        </authorList>
    </citation>
    <scope>NUCLEOTIDE SEQUENCE [LARGE SCALE GENOMIC DNA]</scope>
    <source>
        <strain evidence="3">JCM 10367</strain>
    </source>
</reference>
<name>A0ABP3SHL1_9ACTN</name>
<accession>A0ABP3SHL1</accession>
<evidence type="ECO:0000313" key="3">
    <source>
        <dbReference type="Proteomes" id="UP001500724"/>
    </source>
</evidence>
<feature type="region of interest" description="Disordered" evidence="1">
    <location>
        <begin position="1"/>
        <end position="48"/>
    </location>
</feature>
<sequence length="73" mass="7476">MHHTLLAGADTQAGLWTADPKVPRRAGRGCGRPPCGAPSQAPSPGALTAMTCPKPLRKVMSGGEREGGGSVRR</sequence>
<proteinExistence type="predicted"/>